<evidence type="ECO:0000313" key="1">
    <source>
        <dbReference type="EMBL" id="KAL3951682.1"/>
    </source>
</evidence>
<protein>
    <submittedName>
        <fullName evidence="1">Uncharacterized protein</fullName>
    </submittedName>
</protein>
<comment type="caution">
    <text evidence="1">The sequence shown here is derived from an EMBL/GenBank/DDBJ whole genome shotgun (WGS) entry which is preliminary data.</text>
</comment>
<proteinExistence type="predicted"/>
<accession>A0ACC4D612</accession>
<dbReference type="EMBL" id="JBGNUJ010000013">
    <property type="protein sequence ID" value="KAL3951682.1"/>
    <property type="molecule type" value="Genomic_DNA"/>
</dbReference>
<evidence type="ECO:0000313" key="2">
    <source>
        <dbReference type="Proteomes" id="UP001638806"/>
    </source>
</evidence>
<name>A0ACC4D612_PURLI</name>
<organism evidence="1 2">
    <name type="scientific">Purpureocillium lilacinum</name>
    <name type="common">Paecilomyces lilacinus</name>
    <dbReference type="NCBI Taxonomy" id="33203"/>
    <lineage>
        <taxon>Eukaryota</taxon>
        <taxon>Fungi</taxon>
        <taxon>Dikarya</taxon>
        <taxon>Ascomycota</taxon>
        <taxon>Pezizomycotina</taxon>
        <taxon>Sordariomycetes</taxon>
        <taxon>Hypocreomycetidae</taxon>
        <taxon>Hypocreales</taxon>
        <taxon>Ophiocordycipitaceae</taxon>
        <taxon>Purpureocillium</taxon>
    </lineage>
</organism>
<reference evidence="1" key="1">
    <citation type="submission" date="2024-12" db="EMBL/GenBank/DDBJ databases">
        <title>Comparative genomics and development of molecular markers within Purpureocillium lilacinum and among Purpureocillium species.</title>
        <authorList>
            <person name="Yeh Z.-Y."/>
            <person name="Ni N.-T."/>
            <person name="Lo P.-H."/>
            <person name="Mushyakhwo K."/>
            <person name="Lin C.-F."/>
            <person name="Nai Y.-S."/>
        </authorList>
    </citation>
    <scope>NUCLEOTIDE SEQUENCE</scope>
    <source>
        <strain evidence="1">NCHU-NPUST-175</strain>
    </source>
</reference>
<sequence length="634" mass="68110">MPMNDGGITASCTLGMPPEPAGAPPRNAGGDFRCGRPWVPGSSTMRDGQIQWDEAVSSVALEVERHIILSGQFCAALQEWALLGVAFSDRRRRPRPALFVEGRGGGHPRSRLLISSARRRVRWIHLVKLARQTRELTRVALRRGLHEDIAAIARSPAQVTRRLYPITVRQASRSSLTQVEVPLSEARRRGSRCGPYDLCKGGLGQALIQEPCRSCDVVSWRAQGRRDLVAFWSSTGHRAQGPGSCNTARAKETQSGVSRVIVGPEASREEQMGTNGGEPGGPRASTPDPTPDCQCLGFIEHAAYRVAFTPVANAMGVYYRRPHSICQLGTHSNKGFVLCTLGEARIEPGISPMLRGEEKKISRDEGQDSWRIGGRGGSGETDRTPAHQGEGEGHVLERYPSGKANEPATAGRLRVKLAEYLCVPSTRLGLSALALGPRINGPHPATVRPPEGACLCHPPPPGLQAPGGPLSVAERPPQAVPPPISARTVGADVPTSGSLLRASWPVRRRARLAPNKGVHSFPFFSSSPHPPSLPVPTVETCDSAFIHRLRKTTTSVDGTWQRFVVDPAALPPHCRPPTVPSSTCQTPDSADESACSPRPGLLGKGRITPAGLQAAHNTRCRRPHSATLHSATRE</sequence>
<keyword evidence="2" id="KW-1185">Reference proteome</keyword>
<dbReference type="Proteomes" id="UP001638806">
    <property type="component" value="Unassembled WGS sequence"/>
</dbReference>
<gene>
    <name evidence="1" type="ORF">ACCO45_013399</name>
</gene>